<feature type="transmembrane region" description="Helical" evidence="1">
    <location>
        <begin position="206"/>
        <end position="228"/>
    </location>
</feature>
<feature type="transmembrane region" description="Helical" evidence="1">
    <location>
        <begin position="240"/>
        <end position="259"/>
    </location>
</feature>
<organism evidence="3">
    <name type="scientific">hydrothermal vent metagenome</name>
    <dbReference type="NCBI Taxonomy" id="652676"/>
    <lineage>
        <taxon>unclassified sequences</taxon>
        <taxon>metagenomes</taxon>
        <taxon>ecological metagenomes</taxon>
    </lineage>
</organism>
<dbReference type="Gene3D" id="1.20.1250.20">
    <property type="entry name" value="MFS general substrate transporter like domains"/>
    <property type="match status" value="1"/>
</dbReference>
<dbReference type="SUPFAM" id="SSF103473">
    <property type="entry name" value="MFS general substrate transporter"/>
    <property type="match status" value="1"/>
</dbReference>
<gene>
    <name evidence="3" type="ORF">MNBD_ACTINO02-2526</name>
</gene>
<feature type="transmembrane region" description="Helical" evidence="1">
    <location>
        <begin position="135"/>
        <end position="153"/>
    </location>
</feature>
<feature type="transmembrane region" description="Helical" evidence="1">
    <location>
        <begin position="295"/>
        <end position="318"/>
    </location>
</feature>
<dbReference type="InterPro" id="IPR020846">
    <property type="entry name" value="MFS_dom"/>
</dbReference>
<feature type="transmembrane region" description="Helical" evidence="1">
    <location>
        <begin position="99"/>
        <end position="123"/>
    </location>
</feature>
<feature type="transmembrane region" description="Helical" evidence="1">
    <location>
        <begin position="330"/>
        <end position="352"/>
    </location>
</feature>
<feature type="domain" description="Major facilitator superfamily (MFS) profile" evidence="2">
    <location>
        <begin position="6"/>
        <end position="383"/>
    </location>
</feature>
<dbReference type="Pfam" id="PF07690">
    <property type="entry name" value="MFS_1"/>
    <property type="match status" value="1"/>
</dbReference>
<dbReference type="InterPro" id="IPR052714">
    <property type="entry name" value="MFS_Exporter"/>
</dbReference>
<feature type="transmembrane region" description="Helical" evidence="1">
    <location>
        <begin position="165"/>
        <end position="185"/>
    </location>
</feature>
<feature type="transmembrane region" description="Helical" evidence="1">
    <location>
        <begin position="75"/>
        <end position="93"/>
    </location>
</feature>
<dbReference type="PROSITE" id="PS50850">
    <property type="entry name" value="MFS"/>
    <property type="match status" value="1"/>
</dbReference>
<evidence type="ECO:0000313" key="3">
    <source>
        <dbReference type="EMBL" id="VAV99254.1"/>
    </source>
</evidence>
<dbReference type="InterPro" id="IPR036259">
    <property type="entry name" value="MFS_trans_sf"/>
</dbReference>
<dbReference type="PANTHER" id="PTHR23531:SF1">
    <property type="entry name" value="QUINOLENE RESISTANCE PROTEIN NORA"/>
    <property type="match status" value="1"/>
</dbReference>
<keyword evidence="1" id="KW-0812">Transmembrane</keyword>
<name>A0A3B0RZA1_9ZZZZ</name>
<evidence type="ECO:0000259" key="2">
    <source>
        <dbReference type="PROSITE" id="PS50850"/>
    </source>
</evidence>
<keyword evidence="1" id="KW-0472">Membrane</keyword>
<dbReference type="EMBL" id="UOEK01000159">
    <property type="protein sequence ID" value="VAV99254.1"/>
    <property type="molecule type" value="Genomic_DNA"/>
</dbReference>
<protein>
    <recommendedName>
        <fullName evidence="2">Major facilitator superfamily (MFS) profile domain-containing protein</fullName>
    </recommendedName>
</protein>
<feature type="transmembrane region" description="Helical" evidence="1">
    <location>
        <begin position="12"/>
        <end position="31"/>
    </location>
</feature>
<dbReference type="GO" id="GO:0022857">
    <property type="term" value="F:transmembrane transporter activity"/>
    <property type="evidence" value="ECO:0007669"/>
    <property type="project" value="InterPro"/>
</dbReference>
<feature type="transmembrane region" description="Helical" evidence="1">
    <location>
        <begin position="271"/>
        <end position="289"/>
    </location>
</feature>
<accession>A0A3B0RZA1</accession>
<dbReference type="AlphaFoldDB" id="A0A3B0RZA1"/>
<reference evidence="3" key="1">
    <citation type="submission" date="2018-06" db="EMBL/GenBank/DDBJ databases">
        <authorList>
            <person name="Zhirakovskaya E."/>
        </authorList>
    </citation>
    <scope>NUCLEOTIDE SEQUENCE</scope>
</reference>
<proteinExistence type="predicted"/>
<evidence type="ECO:0000256" key="1">
    <source>
        <dbReference type="SAM" id="Phobius"/>
    </source>
</evidence>
<dbReference type="InterPro" id="IPR011701">
    <property type="entry name" value="MFS"/>
</dbReference>
<keyword evidence="1" id="KW-1133">Transmembrane helix</keyword>
<dbReference type="PANTHER" id="PTHR23531">
    <property type="entry name" value="QUINOLENE RESISTANCE PROTEIN NORA"/>
    <property type="match status" value="1"/>
</dbReference>
<feature type="transmembrane region" description="Helical" evidence="1">
    <location>
        <begin position="358"/>
        <end position="378"/>
    </location>
</feature>
<feature type="transmembrane region" description="Helical" evidence="1">
    <location>
        <begin position="43"/>
        <end position="63"/>
    </location>
</feature>
<sequence length="398" mass="42062">MSRDRILTPMFLVVFAANLFQGVAFAMFLHLSGFLKGMGAGEGVIGLVAGVGSVFAIALRPAVGRLIDTVGRRPVVLTAAVVDLFAVLSFLLISDVGPLLYFVRSVQMVSSGSLFAVLLVYGADVVPVSRRTEGLALFGVSGLAPLAFGGVIGELTLANNNNYDQLFIVAAAFVGVALAFCWFLPESVTEQEAAGQTSFRRAVTRRALLPVWWLTFVFSFVLVGYFVFLKTFVEQTGVGSVGLFFTAYASTAVVLRLGLAWLPTRIGENRVLFPAVSFVAIGFLTLAFTSSVTGVVVAGIFSGIGHGFTFPILYSQAITRVSNADRGSSMALFTSLFDLGPLVAGPILGVLIELTSYQTMYVVLAGVTIMGLIIYGVGNRRLGVVNARGGVAPVPTPL</sequence>